<keyword evidence="2" id="KW-1185">Reference proteome</keyword>
<proteinExistence type="predicted"/>
<dbReference type="Proteomes" id="UP000245412">
    <property type="component" value="Unassembled WGS sequence"/>
</dbReference>
<dbReference type="RefSeq" id="WP_109748425.1">
    <property type="nucleotide sequence ID" value="NZ_JANKBI010000018.1"/>
</dbReference>
<sequence length="206" mass="23727">MKKELPYFNIEECRGGCQNWFFDPMMKLGGCAAIAACETCIYLSLYKGIKGLYPFDVQKLNKKDYLRFCKEMKPYLRPRIQGIDTLELFMGGFRGYLDNSEISCISMEGFSGKLPVKHAETAVRRQLDAGLPIPFLLLNHKNRAFRDFVWHWFMVAGYEDSGSGFYVRTITYGKELYLSLSELWDTEYDKKGGMILYSLHPNPPSG</sequence>
<name>A0AB73SYH4_9FIRM</name>
<protein>
    <recommendedName>
        <fullName evidence="3">Peptidase C39-like domain-containing protein</fullName>
    </recommendedName>
</protein>
<evidence type="ECO:0008006" key="3">
    <source>
        <dbReference type="Google" id="ProtNLM"/>
    </source>
</evidence>
<gene>
    <name evidence="1" type="ORF">C7383_11834</name>
</gene>
<reference evidence="1 2" key="1">
    <citation type="submission" date="2018-05" db="EMBL/GenBank/DDBJ databases">
        <authorList>
            <person name="Goeker M."/>
            <person name="Huntemann M."/>
            <person name="Clum A."/>
            <person name="Pillay M."/>
            <person name="Palaniappan K."/>
            <person name="Varghese N."/>
            <person name="Mikhailova N."/>
            <person name="Stamatis D."/>
            <person name="Reddy T."/>
            <person name="Daum C."/>
            <person name="Shapiro N."/>
            <person name="Ivanova N."/>
            <person name="Kyrpides N."/>
            <person name="Woyke T."/>
        </authorList>
    </citation>
    <scope>NUCLEOTIDE SEQUENCE [LARGE SCALE GENOMIC DNA]</scope>
    <source>
        <strain evidence="1 2">DSM 26524</strain>
    </source>
</reference>
<organism evidence="1 2">
    <name type="scientific">Murimonas intestini</name>
    <dbReference type="NCBI Taxonomy" id="1337051"/>
    <lineage>
        <taxon>Bacteria</taxon>
        <taxon>Bacillati</taxon>
        <taxon>Bacillota</taxon>
        <taxon>Clostridia</taxon>
        <taxon>Lachnospirales</taxon>
        <taxon>Lachnospiraceae</taxon>
        <taxon>Murimonas</taxon>
    </lineage>
</organism>
<evidence type="ECO:0000313" key="1">
    <source>
        <dbReference type="EMBL" id="PWJ72424.1"/>
    </source>
</evidence>
<dbReference type="AlphaFoldDB" id="A0AB73SYH4"/>
<accession>A0AB73SYH4</accession>
<comment type="caution">
    <text evidence="1">The sequence shown here is derived from an EMBL/GenBank/DDBJ whole genome shotgun (WGS) entry which is preliminary data.</text>
</comment>
<dbReference type="EMBL" id="QGGY01000018">
    <property type="protein sequence ID" value="PWJ72424.1"/>
    <property type="molecule type" value="Genomic_DNA"/>
</dbReference>
<evidence type="ECO:0000313" key="2">
    <source>
        <dbReference type="Proteomes" id="UP000245412"/>
    </source>
</evidence>